<dbReference type="Gene3D" id="6.10.340.10">
    <property type="match status" value="1"/>
</dbReference>
<dbReference type="SUPFAM" id="SSF158472">
    <property type="entry name" value="HAMP domain-like"/>
    <property type="match status" value="1"/>
</dbReference>
<dbReference type="PRINTS" id="PR00344">
    <property type="entry name" value="BCTRLSENSOR"/>
</dbReference>
<dbReference type="InterPro" id="IPR036890">
    <property type="entry name" value="HATPase_C_sf"/>
</dbReference>
<dbReference type="CDD" id="cd00082">
    <property type="entry name" value="HisKA"/>
    <property type="match status" value="1"/>
</dbReference>
<keyword evidence="7" id="KW-0902">Two-component regulatory system</keyword>
<dbReference type="InterPro" id="IPR036097">
    <property type="entry name" value="HisK_dim/P_sf"/>
</dbReference>
<dbReference type="SMART" id="SM00388">
    <property type="entry name" value="HisKA"/>
    <property type="match status" value="1"/>
</dbReference>
<gene>
    <name evidence="11" type="ORF">DESUT3_29360</name>
</gene>
<dbReference type="InterPro" id="IPR003594">
    <property type="entry name" value="HATPase_dom"/>
</dbReference>
<keyword evidence="4" id="KW-0597">Phosphoprotein</keyword>
<evidence type="ECO:0000256" key="5">
    <source>
        <dbReference type="ARBA" id="ARBA00022679"/>
    </source>
</evidence>
<feature type="transmembrane region" description="Helical" evidence="8">
    <location>
        <begin position="179"/>
        <end position="201"/>
    </location>
</feature>
<evidence type="ECO:0000259" key="9">
    <source>
        <dbReference type="PROSITE" id="PS50109"/>
    </source>
</evidence>
<dbReference type="PROSITE" id="PS50109">
    <property type="entry name" value="HIS_KIN"/>
    <property type="match status" value="1"/>
</dbReference>
<dbReference type="InterPro" id="IPR004358">
    <property type="entry name" value="Sig_transdc_His_kin-like_C"/>
</dbReference>
<evidence type="ECO:0000259" key="10">
    <source>
        <dbReference type="PROSITE" id="PS50885"/>
    </source>
</evidence>
<proteinExistence type="predicted"/>
<keyword evidence="12" id="KW-1185">Reference proteome</keyword>
<dbReference type="CDD" id="cd06225">
    <property type="entry name" value="HAMP"/>
    <property type="match status" value="1"/>
</dbReference>
<evidence type="ECO:0000313" key="12">
    <source>
        <dbReference type="Proteomes" id="UP001319827"/>
    </source>
</evidence>
<reference evidence="11 12" key="2">
    <citation type="journal article" date="2021" name="Int. J. Syst. Evol. Microbiol.">
        <title>Isolation and Polyphasic Characterization of Desulfuromonas versatilis sp. Nov., an Electrogenic Bacteria Capable of Versatile Metabolism Isolated from a Graphene Oxide-Reducing Enrichment Culture.</title>
        <authorList>
            <person name="Xie L."/>
            <person name="Yoshida N."/>
            <person name="Ishii S."/>
            <person name="Meng L."/>
        </authorList>
    </citation>
    <scope>NUCLEOTIDE SEQUENCE [LARGE SCALE GENOMIC DNA]</scope>
    <source>
        <strain evidence="11 12">NIT-T3</strain>
    </source>
</reference>
<feature type="domain" description="HAMP" evidence="10">
    <location>
        <begin position="199"/>
        <end position="251"/>
    </location>
</feature>
<dbReference type="InterPro" id="IPR003660">
    <property type="entry name" value="HAMP_dom"/>
</dbReference>
<dbReference type="InterPro" id="IPR003661">
    <property type="entry name" value="HisK_dim/P_dom"/>
</dbReference>
<protein>
    <recommendedName>
        <fullName evidence="3">histidine kinase</fullName>
        <ecNumber evidence="3">2.7.13.3</ecNumber>
    </recommendedName>
</protein>
<evidence type="ECO:0000256" key="8">
    <source>
        <dbReference type="SAM" id="Phobius"/>
    </source>
</evidence>
<dbReference type="CDD" id="cd00075">
    <property type="entry name" value="HATPase"/>
    <property type="match status" value="1"/>
</dbReference>
<dbReference type="Pfam" id="PF02518">
    <property type="entry name" value="HATPase_c"/>
    <property type="match status" value="1"/>
</dbReference>
<dbReference type="SUPFAM" id="SSF55874">
    <property type="entry name" value="ATPase domain of HSP90 chaperone/DNA topoisomerase II/histidine kinase"/>
    <property type="match status" value="1"/>
</dbReference>
<comment type="catalytic activity">
    <reaction evidence="1">
        <text>ATP + protein L-histidine = ADP + protein N-phospho-L-histidine.</text>
        <dbReference type="EC" id="2.7.13.3"/>
    </reaction>
</comment>
<reference evidence="11 12" key="1">
    <citation type="journal article" date="2016" name="C (Basel)">
        <title>Selective Growth of and Electricity Production by Marine Exoelectrogenic Bacteria in Self-Aggregated Hydrogel of Microbially Reduced Graphene Oxide.</title>
        <authorList>
            <person name="Yoshida N."/>
            <person name="Goto Y."/>
            <person name="Miyata Y."/>
        </authorList>
    </citation>
    <scope>NUCLEOTIDE SEQUENCE [LARGE SCALE GENOMIC DNA]</scope>
    <source>
        <strain evidence="11 12">NIT-T3</strain>
    </source>
</reference>
<dbReference type="PANTHER" id="PTHR43711">
    <property type="entry name" value="TWO-COMPONENT HISTIDINE KINASE"/>
    <property type="match status" value="1"/>
</dbReference>
<dbReference type="InterPro" id="IPR050736">
    <property type="entry name" value="Sensor_HK_Regulatory"/>
</dbReference>
<evidence type="ECO:0000313" key="11">
    <source>
        <dbReference type="EMBL" id="BCR05867.1"/>
    </source>
</evidence>
<comment type="subcellular location">
    <subcellularLocation>
        <location evidence="2">Membrane</location>
    </subcellularLocation>
</comment>
<dbReference type="EMBL" id="AP024355">
    <property type="protein sequence ID" value="BCR05867.1"/>
    <property type="molecule type" value="Genomic_DNA"/>
</dbReference>
<keyword evidence="8" id="KW-1133">Transmembrane helix</keyword>
<evidence type="ECO:0000256" key="1">
    <source>
        <dbReference type="ARBA" id="ARBA00000085"/>
    </source>
</evidence>
<keyword evidence="8" id="KW-0472">Membrane</keyword>
<evidence type="ECO:0000256" key="7">
    <source>
        <dbReference type="ARBA" id="ARBA00023012"/>
    </source>
</evidence>
<dbReference type="PROSITE" id="PS50885">
    <property type="entry name" value="HAMP"/>
    <property type="match status" value="1"/>
</dbReference>
<accession>A0ABN6E0K8</accession>
<dbReference type="Gene3D" id="1.10.287.130">
    <property type="match status" value="1"/>
</dbReference>
<dbReference type="Pfam" id="PF00512">
    <property type="entry name" value="HisKA"/>
    <property type="match status" value="1"/>
</dbReference>
<evidence type="ECO:0000256" key="6">
    <source>
        <dbReference type="ARBA" id="ARBA00022777"/>
    </source>
</evidence>
<evidence type="ECO:0000256" key="4">
    <source>
        <dbReference type="ARBA" id="ARBA00022553"/>
    </source>
</evidence>
<feature type="domain" description="Histidine kinase" evidence="9">
    <location>
        <begin position="259"/>
        <end position="476"/>
    </location>
</feature>
<dbReference type="EC" id="2.7.13.3" evidence="3"/>
<keyword evidence="8" id="KW-0812">Transmembrane</keyword>
<keyword evidence="6 11" id="KW-0418">Kinase</keyword>
<dbReference type="InterPro" id="IPR005467">
    <property type="entry name" value="His_kinase_dom"/>
</dbReference>
<sequence length="481" mass="53357">MSLFRPRSFLLLVLLGFGFVSLPLIVALINAEIAMGKLARQGTLAVFRSVGATQGGRILVEDLIALERRARQYEVLGDQHLLEEVGGLHEEIDRTLRQLLALPLEDAQHKRLRDMEKGVHEVVTALSEQPRGSEAQKAALERFTELNRMANRLYSENNELIVREVNQMQKSVSAAQKTLIWQAVALIPFSILFVALFTHLLSRPIKQIVKAIHRLGEGDMETPAQVRGPRDLEFLGERLDWLRNQLAEVERAKSKFVAQVSHELKTPLASIREGAELLADEVVGPLGAQQREIAGIIRKGSIQLQKLIDNLLGFSKAQAIISPMHYSEVDLERLAREVVGDYKLVVLKKDLGLDMKLEPVHLQGDRERLRTIVDNLVSNAIKYTPANGRITIRVAREAQGAVLEVVDSGPGIPAEERGKVFEPFYQGKVLPSPGHIKGTGLGLSIVREFVTAHQGTIQLLETPVGSHFRVTLPLSERGADA</sequence>
<dbReference type="Gene3D" id="3.30.565.10">
    <property type="entry name" value="Histidine kinase-like ATPase, C-terminal domain"/>
    <property type="match status" value="1"/>
</dbReference>
<keyword evidence="5" id="KW-0808">Transferase</keyword>
<dbReference type="SMART" id="SM00304">
    <property type="entry name" value="HAMP"/>
    <property type="match status" value="1"/>
</dbReference>
<evidence type="ECO:0000256" key="3">
    <source>
        <dbReference type="ARBA" id="ARBA00012438"/>
    </source>
</evidence>
<name>A0ABN6E0K8_9BACT</name>
<dbReference type="Proteomes" id="UP001319827">
    <property type="component" value="Chromosome"/>
</dbReference>
<dbReference type="Pfam" id="PF00672">
    <property type="entry name" value="HAMP"/>
    <property type="match status" value="1"/>
</dbReference>
<evidence type="ECO:0000256" key="2">
    <source>
        <dbReference type="ARBA" id="ARBA00004370"/>
    </source>
</evidence>
<dbReference type="GO" id="GO:0016301">
    <property type="term" value="F:kinase activity"/>
    <property type="evidence" value="ECO:0007669"/>
    <property type="project" value="UniProtKB-KW"/>
</dbReference>
<dbReference type="PANTHER" id="PTHR43711:SF1">
    <property type="entry name" value="HISTIDINE KINASE 1"/>
    <property type="match status" value="1"/>
</dbReference>
<dbReference type="SUPFAM" id="SSF47384">
    <property type="entry name" value="Homodimeric domain of signal transducing histidine kinase"/>
    <property type="match status" value="1"/>
</dbReference>
<dbReference type="SMART" id="SM00387">
    <property type="entry name" value="HATPase_c"/>
    <property type="match status" value="1"/>
</dbReference>
<dbReference type="RefSeq" id="WP_221249264.1">
    <property type="nucleotide sequence ID" value="NZ_AP024355.1"/>
</dbReference>
<organism evidence="11 12">
    <name type="scientific">Desulfuromonas versatilis</name>
    <dbReference type="NCBI Taxonomy" id="2802975"/>
    <lineage>
        <taxon>Bacteria</taxon>
        <taxon>Pseudomonadati</taxon>
        <taxon>Thermodesulfobacteriota</taxon>
        <taxon>Desulfuromonadia</taxon>
        <taxon>Desulfuromonadales</taxon>
        <taxon>Desulfuromonadaceae</taxon>
        <taxon>Desulfuromonas</taxon>
    </lineage>
</organism>